<comment type="caution">
    <text evidence="1">The sequence shown here is derived from an EMBL/GenBank/DDBJ whole genome shotgun (WGS) entry which is preliminary data.</text>
</comment>
<reference evidence="1" key="1">
    <citation type="submission" date="2021-08" db="EMBL/GenBank/DDBJ databases">
        <title>The first chromosome-level gecko genome reveals the dynamic sex chromosomes of Neotropical dwarf geckos (Sphaerodactylidae: Sphaerodactylus).</title>
        <authorList>
            <person name="Pinto B.J."/>
            <person name="Keating S.E."/>
            <person name="Gamble T."/>
        </authorList>
    </citation>
    <scope>NUCLEOTIDE SEQUENCE</scope>
    <source>
        <strain evidence="1">TG3544</strain>
    </source>
</reference>
<gene>
    <name evidence="1" type="ORF">K3G42_013603</name>
</gene>
<proteinExistence type="predicted"/>
<protein>
    <submittedName>
        <fullName evidence="1">Uncharacterized protein</fullName>
    </submittedName>
</protein>
<dbReference type="EMBL" id="CM037614">
    <property type="protein sequence ID" value="KAH8016198.1"/>
    <property type="molecule type" value="Genomic_DNA"/>
</dbReference>
<accession>A0ACB8G8W3</accession>
<keyword evidence="2" id="KW-1185">Reference proteome</keyword>
<evidence type="ECO:0000313" key="2">
    <source>
        <dbReference type="Proteomes" id="UP000827872"/>
    </source>
</evidence>
<dbReference type="Proteomes" id="UP000827872">
    <property type="component" value="Linkage Group LG01"/>
</dbReference>
<name>A0ACB8G8W3_9SAUR</name>
<sequence length="69" mass="7705">MKVLVLAVALLFLVSAVSAGCKDYCEYTMCTDDPKGCDKGYYPRESCHCSSLKKPKRVLQINTRKGQRS</sequence>
<evidence type="ECO:0000313" key="1">
    <source>
        <dbReference type="EMBL" id="KAH8016198.1"/>
    </source>
</evidence>
<organism evidence="1 2">
    <name type="scientific">Sphaerodactylus townsendi</name>
    <dbReference type="NCBI Taxonomy" id="933632"/>
    <lineage>
        <taxon>Eukaryota</taxon>
        <taxon>Metazoa</taxon>
        <taxon>Chordata</taxon>
        <taxon>Craniata</taxon>
        <taxon>Vertebrata</taxon>
        <taxon>Euteleostomi</taxon>
        <taxon>Lepidosauria</taxon>
        <taxon>Squamata</taxon>
        <taxon>Bifurcata</taxon>
        <taxon>Gekkota</taxon>
        <taxon>Sphaerodactylidae</taxon>
        <taxon>Sphaerodactylus</taxon>
    </lineage>
</organism>